<dbReference type="GO" id="GO:0008810">
    <property type="term" value="F:cellulase activity"/>
    <property type="evidence" value="ECO:0007669"/>
    <property type="project" value="InterPro"/>
</dbReference>
<sequence length="206" mass="22429">MENLGGYWVHNNAWNSGPGMSQTIRACSEKSWNVEASGMTGEDVKSYPNAHHDIDYPDGRHLSTWSTITSRFAGAGPGKGSYNVAYDLWLNGIGWADGHTEVMVWTETHGGATPLGRVVATYTAPDGKAYDVWKYGSPAEMNVVSFVSKDPQYAGTLDLKDLIDWAVASGYVPADPTVNQIDYGIEFRDTAGTSRFTASDFAVTMR</sequence>
<protein>
    <recommendedName>
        <fullName evidence="5">Glycosyl hydrolase family 12</fullName>
    </recommendedName>
</protein>
<dbReference type="SUPFAM" id="SSF49899">
    <property type="entry name" value="Concanavalin A-like lectins/glucanases"/>
    <property type="match status" value="1"/>
</dbReference>
<evidence type="ECO:0008006" key="5">
    <source>
        <dbReference type="Google" id="ProtNLM"/>
    </source>
</evidence>
<dbReference type="InterPro" id="IPR002594">
    <property type="entry name" value="GH12"/>
</dbReference>
<comment type="caution">
    <text evidence="3">The sequence shown here is derived from an EMBL/GenBank/DDBJ whole genome shotgun (WGS) entry which is preliminary data.</text>
</comment>
<accession>A0A934QQF4</accession>
<name>A0A934QQF4_9PSEU</name>
<keyword evidence="2" id="KW-0119">Carbohydrate metabolism</keyword>
<keyword evidence="2" id="KW-0378">Hydrolase</keyword>
<reference evidence="3" key="1">
    <citation type="submission" date="2020-12" db="EMBL/GenBank/DDBJ databases">
        <title>Prauserella sp. ASG 168, a novel actinomycete isolated from cave rock.</title>
        <authorList>
            <person name="Suriyachadkun C."/>
        </authorList>
    </citation>
    <scope>NUCLEOTIDE SEQUENCE</scope>
    <source>
        <strain evidence="3">ASG 168</strain>
    </source>
</reference>
<keyword evidence="2" id="KW-0624">Polysaccharide degradation</keyword>
<dbReference type="EMBL" id="JAENJH010000001">
    <property type="protein sequence ID" value="MBK1783593.1"/>
    <property type="molecule type" value="Genomic_DNA"/>
</dbReference>
<dbReference type="Pfam" id="PF01670">
    <property type="entry name" value="Glyco_hydro_12"/>
    <property type="match status" value="1"/>
</dbReference>
<evidence type="ECO:0000256" key="1">
    <source>
        <dbReference type="ARBA" id="ARBA00005519"/>
    </source>
</evidence>
<evidence type="ECO:0000256" key="2">
    <source>
        <dbReference type="RuleBase" id="RU361163"/>
    </source>
</evidence>
<dbReference type="InterPro" id="IPR013320">
    <property type="entry name" value="ConA-like_dom_sf"/>
</dbReference>
<comment type="similarity">
    <text evidence="1 2">Belongs to the glycosyl hydrolase 12 (cellulase H) family.</text>
</comment>
<dbReference type="AlphaFoldDB" id="A0A934QQF4"/>
<dbReference type="InterPro" id="IPR013319">
    <property type="entry name" value="GH11/12"/>
</dbReference>
<gene>
    <name evidence="3" type="ORF">JHE00_04580</name>
</gene>
<proteinExistence type="inferred from homology"/>
<dbReference type="PANTHER" id="PTHR34002">
    <property type="entry name" value="BLR1656 PROTEIN"/>
    <property type="match status" value="1"/>
</dbReference>
<dbReference type="PANTHER" id="PTHR34002:SF9">
    <property type="entry name" value="XYLOGLUCAN-SPECIFIC ENDO-BETA-1,4-GLUCANASE A"/>
    <property type="match status" value="1"/>
</dbReference>
<dbReference type="GO" id="GO:0000272">
    <property type="term" value="P:polysaccharide catabolic process"/>
    <property type="evidence" value="ECO:0007669"/>
    <property type="project" value="UniProtKB-KW"/>
</dbReference>
<dbReference type="Gene3D" id="2.60.120.180">
    <property type="match status" value="1"/>
</dbReference>
<organism evidence="3 4">
    <name type="scientific">Prauserella cavernicola</name>
    <dbReference type="NCBI Taxonomy" id="2800127"/>
    <lineage>
        <taxon>Bacteria</taxon>
        <taxon>Bacillati</taxon>
        <taxon>Actinomycetota</taxon>
        <taxon>Actinomycetes</taxon>
        <taxon>Pseudonocardiales</taxon>
        <taxon>Pseudonocardiaceae</taxon>
        <taxon>Prauserella</taxon>
    </lineage>
</organism>
<dbReference type="Proteomes" id="UP000635245">
    <property type="component" value="Unassembled WGS sequence"/>
</dbReference>
<keyword evidence="2" id="KW-0326">Glycosidase</keyword>
<evidence type="ECO:0000313" key="3">
    <source>
        <dbReference type="EMBL" id="MBK1783593.1"/>
    </source>
</evidence>
<keyword evidence="4" id="KW-1185">Reference proteome</keyword>
<evidence type="ECO:0000313" key="4">
    <source>
        <dbReference type="Proteomes" id="UP000635245"/>
    </source>
</evidence>